<proteinExistence type="predicted"/>
<protein>
    <submittedName>
        <fullName evidence="1">Uncharacterized protein</fullName>
    </submittedName>
</protein>
<name>A0A9X4AS72_9BACT</name>
<dbReference type="InterPro" id="IPR016039">
    <property type="entry name" value="Thiolase-like"/>
</dbReference>
<sequence length="339" mass="35664">MTDLAIVASALVSPLGRTAEEHAFLLRAEAAPLATGAFVDDDETFLPVFSCPWIGADRPLSSRLRILGLQAASTALRGVPDEVRPSRVLLVHAADRPGFRESDVAPLRSTLKAAVRNPDIVTFRGDAGTMSALEAARAELRSEGSVLVLAVDSYVALRAIDAWSASRFDPWGANLGPIGEAAVAFVLVTRERAHRLGLSTEGTFVHAATTSGSARDDNDVDEDGAALSSLLANLPMNGGRFGLALGPADVDPLRRREWELAFARQNARFEIDAEVVSAESVLGRVGAASGALHLALGAAMRKHAAYRVDRASPPRGEHALAWATSPDGLRGVAVVRGGS</sequence>
<dbReference type="GO" id="GO:0016746">
    <property type="term" value="F:acyltransferase activity"/>
    <property type="evidence" value="ECO:0007669"/>
    <property type="project" value="InterPro"/>
</dbReference>
<reference evidence="1 2" key="1">
    <citation type="submission" date="2021-04" db="EMBL/GenBank/DDBJ databases">
        <title>Genome analysis of Polyangium sp.</title>
        <authorList>
            <person name="Li Y."/>
            <person name="Wang J."/>
        </authorList>
    </citation>
    <scope>NUCLEOTIDE SEQUENCE [LARGE SCALE GENOMIC DNA]</scope>
    <source>
        <strain evidence="1 2">SDU14</strain>
    </source>
</reference>
<gene>
    <name evidence="1" type="ORF">KEG57_17005</name>
</gene>
<evidence type="ECO:0000313" key="2">
    <source>
        <dbReference type="Proteomes" id="UP001151081"/>
    </source>
</evidence>
<evidence type="ECO:0000313" key="1">
    <source>
        <dbReference type="EMBL" id="MDC3982221.1"/>
    </source>
</evidence>
<dbReference type="EMBL" id="JAGTJJ010000007">
    <property type="protein sequence ID" value="MDC3982221.1"/>
    <property type="molecule type" value="Genomic_DNA"/>
</dbReference>
<keyword evidence="2" id="KW-1185">Reference proteome</keyword>
<dbReference type="SUPFAM" id="SSF53901">
    <property type="entry name" value="Thiolase-like"/>
    <property type="match status" value="1"/>
</dbReference>
<accession>A0A9X4AS72</accession>
<comment type="caution">
    <text evidence="1">The sequence shown here is derived from an EMBL/GenBank/DDBJ whole genome shotgun (WGS) entry which is preliminary data.</text>
</comment>
<dbReference type="Proteomes" id="UP001151081">
    <property type="component" value="Unassembled WGS sequence"/>
</dbReference>
<organism evidence="1 2">
    <name type="scientific">Polyangium jinanense</name>
    <dbReference type="NCBI Taxonomy" id="2829994"/>
    <lineage>
        <taxon>Bacteria</taxon>
        <taxon>Pseudomonadati</taxon>
        <taxon>Myxococcota</taxon>
        <taxon>Polyangia</taxon>
        <taxon>Polyangiales</taxon>
        <taxon>Polyangiaceae</taxon>
        <taxon>Polyangium</taxon>
    </lineage>
</organism>
<dbReference type="RefSeq" id="WP_272420652.1">
    <property type="nucleotide sequence ID" value="NZ_JAGTJJ010000007.1"/>
</dbReference>
<dbReference type="AlphaFoldDB" id="A0A9X4AS72"/>